<evidence type="ECO:0000256" key="1">
    <source>
        <dbReference type="SAM" id="MobiDB-lite"/>
    </source>
</evidence>
<dbReference type="STRING" id="665126.ABB55_00500"/>
<dbReference type="Proteomes" id="UP000048984">
    <property type="component" value="Unassembled WGS sequence"/>
</dbReference>
<proteinExistence type="predicted"/>
<organism evidence="2 3">
    <name type="scientific">Prosthecodimorpha hirschii</name>
    <dbReference type="NCBI Taxonomy" id="665126"/>
    <lineage>
        <taxon>Bacteria</taxon>
        <taxon>Pseudomonadati</taxon>
        <taxon>Pseudomonadota</taxon>
        <taxon>Alphaproteobacteria</taxon>
        <taxon>Hyphomicrobiales</taxon>
        <taxon>Ancalomicrobiaceae</taxon>
        <taxon>Prosthecodimorpha</taxon>
    </lineage>
</organism>
<evidence type="ECO:0000313" key="3">
    <source>
        <dbReference type="Proteomes" id="UP000048984"/>
    </source>
</evidence>
<sequence length="283" mass="30182">MAALAAPAVAADLTAPAPYVVPAAPVILPANYNAVSTVNAKFDIAGGYEWGDKFSNHALGKISGAIAFPIGPEFGVQIDASAAATRGDWVGALGGHAFWRNPSIGLLGIYADGFTTQVPRGSLNVARLGVEGEYYFDRFRLSGIAGVESGDRTKSRAFVDALASWYVQDDLRLYAGYSNTFAGSQGRAGLEYQLPPSSGWGNFALFGEGRIGEHGYASVLGGVRVYFGESKSLWRRHREDDPEIWSNENYAAASQAVSGGTFDKKKKNNKPTCTKADRPCKPE</sequence>
<dbReference type="EMBL" id="LJYW01000001">
    <property type="protein sequence ID" value="KPL50891.1"/>
    <property type="molecule type" value="Genomic_DNA"/>
</dbReference>
<gene>
    <name evidence="2" type="ORF">ABB55_00500</name>
</gene>
<comment type="caution">
    <text evidence="2">The sequence shown here is derived from an EMBL/GenBank/DDBJ whole genome shotgun (WGS) entry which is preliminary data.</text>
</comment>
<protein>
    <submittedName>
        <fullName evidence="2">Uncharacterized protein</fullName>
    </submittedName>
</protein>
<name>A0A0P6VIG5_9HYPH</name>
<keyword evidence="3" id="KW-1185">Reference proteome</keyword>
<dbReference type="AlphaFoldDB" id="A0A0P6VIG5"/>
<evidence type="ECO:0000313" key="2">
    <source>
        <dbReference type="EMBL" id="KPL50891.1"/>
    </source>
</evidence>
<feature type="region of interest" description="Disordered" evidence="1">
    <location>
        <begin position="256"/>
        <end position="283"/>
    </location>
</feature>
<reference evidence="2 3" key="1">
    <citation type="submission" date="2015-09" db="EMBL/GenBank/DDBJ databases">
        <authorList>
            <person name="Jackson K.R."/>
            <person name="Lunt B.L."/>
            <person name="Fisher J.N.B."/>
            <person name="Gardner A.V."/>
            <person name="Bailey M.E."/>
            <person name="Deus L.M."/>
            <person name="Earl A.S."/>
            <person name="Gibby P.D."/>
            <person name="Hartmann K.A."/>
            <person name="Liu J.E."/>
            <person name="Manci A.M."/>
            <person name="Nielsen D.A."/>
            <person name="Solomon M.B."/>
            <person name="Breakwell D.P."/>
            <person name="Burnett S.H."/>
            <person name="Grose J.H."/>
        </authorList>
    </citation>
    <scope>NUCLEOTIDE SEQUENCE [LARGE SCALE GENOMIC DNA]</scope>
    <source>
        <strain evidence="2 3">16</strain>
    </source>
</reference>
<reference evidence="2 3" key="2">
    <citation type="submission" date="2015-10" db="EMBL/GenBank/DDBJ databases">
        <title>Draft Genome Sequence of Prosthecomicrobium hirschii ATCC 27832.</title>
        <authorList>
            <person name="Daniel J."/>
            <person name="Givan S.A."/>
            <person name="Brun Y.V."/>
            <person name="Brown P.J."/>
        </authorList>
    </citation>
    <scope>NUCLEOTIDE SEQUENCE [LARGE SCALE GENOMIC DNA]</scope>
    <source>
        <strain evidence="2 3">16</strain>
    </source>
</reference>
<accession>A0A0P6VIG5</accession>